<dbReference type="AlphaFoldDB" id="A0A229UY03"/>
<dbReference type="RefSeq" id="WP_094012867.1">
    <property type="nucleotide sequence ID" value="NZ_NMQW01000001.1"/>
</dbReference>
<evidence type="ECO:0000256" key="1">
    <source>
        <dbReference type="SAM" id="SignalP"/>
    </source>
</evidence>
<keyword evidence="4" id="KW-1185">Reference proteome</keyword>
<keyword evidence="1" id="KW-0732">Signal</keyword>
<comment type="caution">
    <text evidence="3">The sequence shown here is derived from an EMBL/GenBank/DDBJ whole genome shotgun (WGS) entry which is preliminary data.</text>
</comment>
<feature type="signal peptide" evidence="1">
    <location>
        <begin position="1"/>
        <end position="25"/>
    </location>
</feature>
<dbReference type="PROSITE" id="PS51272">
    <property type="entry name" value="SLH"/>
    <property type="match status" value="2"/>
</dbReference>
<feature type="chain" id="PRO_5038945168" description="SLH domain-containing protein" evidence="1">
    <location>
        <begin position="26"/>
        <end position="502"/>
    </location>
</feature>
<accession>A0A229UY03</accession>
<evidence type="ECO:0000313" key="3">
    <source>
        <dbReference type="EMBL" id="OXM88367.1"/>
    </source>
</evidence>
<evidence type="ECO:0000259" key="2">
    <source>
        <dbReference type="PROSITE" id="PS51272"/>
    </source>
</evidence>
<dbReference type="EMBL" id="NMQW01000001">
    <property type="protein sequence ID" value="OXM88367.1"/>
    <property type="molecule type" value="Genomic_DNA"/>
</dbReference>
<proteinExistence type="predicted"/>
<feature type="domain" description="SLH" evidence="2">
    <location>
        <begin position="98"/>
        <end position="160"/>
    </location>
</feature>
<protein>
    <recommendedName>
        <fullName evidence="2">SLH domain-containing protein</fullName>
    </recommendedName>
</protein>
<gene>
    <name evidence="3" type="ORF">CF651_00440</name>
</gene>
<reference evidence="3 4" key="1">
    <citation type="submission" date="2017-07" db="EMBL/GenBank/DDBJ databases">
        <title>Genome sequencing and assembly of Paenibacillus rigui.</title>
        <authorList>
            <person name="Mayilraj S."/>
        </authorList>
    </citation>
    <scope>NUCLEOTIDE SEQUENCE [LARGE SCALE GENOMIC DNA]</scope>
    <source>
        <strain evidence="3 4">JCM 16352</strain>
    </source>
</reference>
<organism evidence="3 4">
    <name type="scientific">Paenibacillus rigui</name>
    <dbReference type="NCBI Taxonomy" id="554312"/>
    <lineage>
        <taxon>Bacteria</taxon>
        <taxon>Bacillati</taxon>
        <taxon>Bacillota</taxon>
        <taxon>Bacilli</taxon>
        <taxon>Bacillales</taxon>
        <taxon>Paenibacillaceae</taxon>
        <taxon>Paenibacillus</taxon>
    </lineage>
</organism>
<dbReference type="Proteomes" id="UP000215509">
    <property type="component" value="Unassembled WGS sequence"/>
</dbReference>
<feature type="domain" description="SLH" evidence="2">
    <location>
        <begin position="37"/>
        <end position="97"/>
    </location>
</feature>
<dbReference type="OrthoDB" id="2364568at2"/>
<dbReference type="InterPro" id="IPR001119">
    <property type="entry name" value="SLH_dom"/>
</dbReference>
<sequence length="502" mass="53557">MKRHHKKAAALMVAAVLGLTSLPYAVMNVQAAGNDKETAAVSSELSNQAIEAAVTALSELGILHGYEDQSMRQQNQVTRAEIAKMVALTFKLQGQAKSTAALTDVDAHAWYYSYASQLVGLDIMQAPDGKFNPNGLVTDAELVQIVAKALKRDVKSVNYWMEKFYSANSNVSRGEAAYLLKTAHEAISSEKARVTSVKALNAITLIVTFDAPLTGTDEAFDKAKADFAFNDGLTLTNMPRLKTGSIATYIVPTSVQKAGASYELSYKGQKAGAFTGSDIKLDMTQPTQVTSDTFEIESLKANGVVDYGYVISAYSGGRGANAFVLDENNQANGTTYQVISSMQARQVTITPEGGQPIVAKYVPFTQSTDGKQEPKFRMPEGQVLTPGVKYTVTSDWANVANSSFVAKAFDALQLTGAEAVSDSSINVTLAQDPGDELFSGRSVTLTAPNGEKLTASYKYQSRKGAVGVFDIQQNGKLTAGTTYTVTPVGNWATAANVLLTAK</sequence>
<name>A0A229UY03_9BACL</name>
<dbReference type="Pfam" id="PF00395">
    <property type="entry name" value="SLH"/>
    <property type="match status" value="2"/>
</dbReference>
<evidence type="ECO:0000313" key="4">
    <source>
        <dbReference type="Proteomes" id="UP000215509"/>
    </source>
</evidence>